<proteinExistence type="predicted"/>
<dbReference type="InterPro" id="IPR025102">
    <property type="entry name" value="DUF4026_N"/>
</dbReference>
<evidence type="ECO:0000313" key="4">
    <source>
        <dbReference type="EMBL" id="TXJ11748.1"/>
    </source>
</evidence>
<evidence type="ECO:0000259" key="2">
    <source>
        <dbReference type="Pfam" id="PF13218"/>
    </source>
</evidence>
<dbReference type="AlphaFoldDB" id="A0A5C8CFP7"/>
<dbReference type="InterPro" id="IPR018756">
    <property type="entry name" value="DUF2314"/>
</dbReference>
<evidence type="ECO:0000259" key="1">
    <source>
        <dbReference type="Pfam" id="PF10077"/>
    </source>
</evidence>
<protein>
    <submittedName>
        <fullName evidence="4">DUF4026 domain-containing protein</fullName>
    </submittedName>
</protein>
<dbReference type="Pfam" id="PF10077">
    <property type="entry name" value="DUF2314"/>
    <property type="match status" value="1"/>
</dbReference>
<dbReference type="Pfam" id="PF22789">
    <property type="entry name" value="DUF4026_C"/>
    <property type="match status" value="1"/>
</dbReference>
<dbReference type="EMBL" id="SAXT01000005">
    <property type="protein sequence ID" value="TXJ11748.1"/>
    <property type="molecule type" value="Genomic_DNA"/>
</dbReference>
<reference evidence="4 5" key="1">
    <citation type="journal article" date="1992" name="Lakartidningen">
        <title>[Penicillin V and not amoxicillin is the first choice preparation in acute otitis].</title>
        <authorList>
            <person name="Kamme C."/>
            <person name="Lundgren K."/>
            <person name="Prellner K."/>
        </authorList>
    </citation>
    <scope>NUCLEOTIDE SEQUENCE [LARGE SCALE GENOMIC DNA]</scope>
    <source>
        <strain evidence="4 5">W1</strain>
    </source>
</reference>
<evidence type="ECO:0000313" key="5">
    <source>
        <dbReference type="Proteomes" id="UP000325116"/>
    </source>
</evidence>
<dbReference type="RefSeq" id="WP_147758657.1">
    <property type="nucleotide sequence ID" value="NZ_SAXT01000005.1"/>
</dbReference>
<evidence type="ECO:0000259" key="3">
    <source>
        <dbReference type="Pfam" id="PF22789"/>
    </source>
</evidence>
<feature type="domain" description="DUF4026" evidence="2">
    <location>
        <begin position="9"/>
        <end position="184"/>
    </location>
</feature>
<dbReference type="InterPro" id="IPR053886">
    <property type="entry name" value="DUF4026_middle"/>
</dbReference>
<organism evidence="4 5">
    <name type="scientific">Brachyspira aalborgi</name>
    <dbReference type="NCBI Taxonomy" id="29522"/>
    <lineage>
        <taxon>Bacteria</taxon>
        <taxon>Pseudomonadati</taxon>
        <taxon>Spirochaetota</taxon>
        <taxon>Spirochaetia</taxon>
        <taxon>Brachyspirales</taxon>
        <taxon>Brachyspiraceae</taxon>
        <taxon>Brachyspira</taxon>
    </lineage>
</organism>
<accession>A0A5C8CFP7</accession>
<name>A0A5C8CFP7_9SPIR</name>
<gene>
    <name evidence="4" type="ORF">EPJ80_08535</name>
</gene>
<comment type="caution">
    <text evidence="4">The sequence shown here is derived from an EMBL/GenBank/DDBJ whole genome shotgun (WGS) entry which is preliminary data.</text>
</comment>
<dbReference type="Pfam" id="PF13218">
    <property type="entry name" value="DUF4026_N"/>
    <property type="match status" value="1"/>
</dbReference>
<feature type="domain" description="DUF2314" evidence="1">
    <location>
        <begin position="341"/>
        <end position="430"/>
    </location>
</feature>
<sequence>MNDNLKMESSMAAVFSKEYDHNMSIEELKEILNESDEFIILEFKEIEKNKYIRKKSKWEVSLKLQYLPMVMETENAKDEYDNSKNNDELNFYIALVEASSLTENLPEIFSVNAVRESDYIEATKCKYAIHISTIFNNFPLTDYQRQLKLLNNIAAETSIFLDISSFTARSGEWLKYTSTFSLPPSLDYLYTIHAIYDDDKNPEKIEYWFHTHGLYRVGCIELEIIGVEDSNAAYGELLSACARLFIQNGVPKSGFVFNPAYKVNICWLPWDMALKELNIDKDFSGSFKDREDGIHNNPSGALVAVDKNGNYKTLDYFKKELSDNPVFMLSSFETEIMKQAAFEKIEYFINLLNKNKGDDKISFLVKMGYGENNSNKDLEHLWFEVHSFNEDGFFDATLLNEPYKNLGMHEGERGLHNIENLTDWQIYTEEAIFNPKNIYLLFL</sequence>
<feature type="domain" description="DUF4026" evidence="3">
    <location>
        <begin position="192"/>
        <end position="302"/>
    </location>
</feature>
<dbReference type="Proteomes" id="UP000325116">
    <property type="component" value="Unassembled WGS sequence"/>
</dbReference>